<evidence type="ECO:0000256" key="2">
    <source>
        <dbReference type="ARBA" id="ARBA00022964"/>
    </source>
</evidence>
<dbReference type="InterPro" id="IPR006311">
    <property type="entry name" value="TAT_signal"/>
</dbReference>
<name>A0A075GQW6_9EURY</name>
<dbReference type="PANTHER" id="PTHR33711:SF10">
    <property type="entry name" value="INTRADIOL RING-CLEAVAGE DIOXYGENASES DOMAIN-CONTAINING PROTEIN"/>
    <property type="match status" value="1"/>
</dbReference>
<reference evidence="5" key="1">
    <citation type="journal article" date="2014" name="Genome Biol. Evol.">
        <title>Pangenome evidence for extensive interdomain horizontal transfer affecting lineage core and shell genes in uncultured planktonic thaumarchaeota and euryarchaeota.</title>
        <authorList>
            <person name="Deschamps P."/>
            <person name="Zivanovic Y."/>
            <person name="Moreira D."/>
            <person name="Rodriguez-Valera F."/>
            <person name="Lopez-Garcia P."/>
        </authorList>
    </citation>
    <scope>NUCLEOTIDE SEQUENCE</scope>
</reference>
<dbReference type="EC" id="1.13.11.1" evidence="5"/>
<keyword evidence="3 5" id="KW-0560">Oxidoreductase</keyword>
<protein>
    <submittedName>
        <fullName evidence="5">Catechol dioxygenase (CatA)</fullName>
        <ecNumber evidence="5">1.13.11.1</ecNumber>
    </submittedName>
</protein>
<dbReference type="Pfam" id="PF00775">
    <property type="entry name" value="Dioxygenase_C"/>
    <property type="match status" value="1"/>
</dbReference>
<evidence type="ECO:0000313" key="5">
    <source>
        <dbReference type="EMBL" id="AIF04108.1"/>
    </source>
</evidence>
<proteinExistence type="inferred from homology"/>
<comment type="similarity">
    <text evidence="1">Belongs to the intradiol ring-cleavage dioxygenase family.</text>
</comment>
<dbReference type="AlphaFoldDB" id="A0A075GQW6"/>
<evidence type="ECO:0000256" key="1">
    <source>
        <dbReference type="ARBA" id="ARBA00007825"/>
    </source>
</evidence>
<gene>
    <name evidence="5" type="primary">catA</name>
</gene>
<dbReference type="PROSITE" id="PS51318">
    <property type="entry name" value="TAT"/>
    <property type="match status" value="1"/>
</dbReference>
<dbReference type="PANTHER" id="PTHR33711">
    <property type="entry name" value="DIOXYGENASE, PUTATIVE (AFU_ORTHOLOGUE AFUA_2G02910)-RELATED"/>
    <property type="match status" value="1"/>
</dbReference>
<evidence type="ECO:0000259" key="4">
    <source>
        <dbReference type="Pfam" id="PF00775"/>
    </source>
</evidence>
<evidence type="ECO:0000256" key="3">
    <source>
        <dbReference type="ARBA" id="ARBA00023002"/>
    </source>
</evidence>
<dbReference type="InterPro" id="IPR015889">
    <property type="entry name" value="Intradiol_dOase_core"/>
</dbReference>
<sequence>MQPLNRRQLLQHSTLGLAAVGGGALTLHAEAAPTEATEDVHDYQAFLDSNGIPQVQPAGTYKPTHVDILGPFHLAGAPFRGKVTAPLEPGETMLIRGRIWGFDSRKPIANALLDVWQADVEGRYDMSDPSKPPQRSGFRNRIRLLADETGYYEYETIRPGSYRAGGGVRPAHIHYMVQAAGYKKLITQLYFKGDPNIQSDPWASKSNLLVDPVKIKAHDGSYQRGTFDIVLAKA</sequence>
<dbReference type="EMBL" id="KF900699">
    <property type="protein sequence ID" value="AIF04108.1"/>
    <property type="molecule type" value="Genomic_DNA"/>
</dbReference>
<dbReference type="Gene3D" id="2.60.130.10">
    <property type="entry name" value="Aromatic compound dioxygenase"/>
    <property type="match status" value="1"/>
</dbReference>
<keyword evidence="2 5" id="KW-0223">Dioxygenase</keyword>
<dbReference type="SUPFAM" id="SSF49482">
    <property type="entry name" value="Aromatic compound dioxygenase"/>
    <property type="match status" value="1"/>
</dbReference>
<feature type="domain" description="Intradiol ring-cleavage dioxygenases" evidence="4">
    <location>
        <begin position="87"/>
        <end position="231"/>
    </location>
</feature>
<accession>A0A075GQW6</accession>
<dbReference type="InterPro" id="IPR050770">
    <property type="entry name" value="Intradiol_RC_Dioxygenase"/>
</dbReference>
<dbReference type="GO" id="GO:0018576">
    <property type="term" value="F:catechol 1,2-dioxygenase activity"/>
    <property type="evidence" value="ECO:0007669"/>
    <property type="project" value="UniProtKB-EC"/>
</dbReference>
<dbReference type="InterPro" id="IPR000627">
    <property type="entry name" value="Intradiol_dOase_C"/>
</dbReference>
<dbReference type="GO" id="GO:0008199">
    <property type="term" value="F:ferric iron binding"/>
    <property type="evidence" value="ECO:0007669"/>
    <property type="project" value="InterPro"/>
</dbReference>
<organism evidence="5">
    <name type="scientific">uncultured marine group II/III euryarchaeote KM3_170_G02</name>
    <dbReference type="NCBI Taxonomy" id="1457927"/>
    <lineage>
        <taxon>Archaea</taxon>
        <taxon>Methanobacteriati</taxon>
        <taxon>Methanobacteriota</taxon>
        <taxon>environmental samples</taxon>
    </lineage>
</organism>